<evidence type="ECO:0000256" key="1">
    <source>
        <dbReference type="ARBA" id="ARBA00022730"/>
    </source>
</evidence>
<evidence type="ECO:0000259" key="7">
    <source>
        <dbReference type="Pfam" id="PF01386"/>
    </source>
</evidence>
<dbReference type="Pfam" id="PF14693">
    <property type="entry name" value="Ribosomal_TL5_C"/>
    <property type="match status" value="1"/>
</dbReference>
<dbReference type="InterPro" id="IPR001021">
    <property type="entry name" value="Ribosomal_bL25_long"/>
</dbReference>
<dbReference type="GO" id="GO:0008097">
    <property type="term" value="F:5S rRNA binding"/>
    <property type="evidence" value="ECO:0007669"/>
    <property type="project" value="InterPro"/>
</dbReference>
<keyword evidence="4 5" id="KW-0687">Ribonucleoprotein</keyword>
<dbReference type="InterPro" id="IPR029751">
    <property type="entry name" value="Ribosomal_L25_dom"/>
</dbReference>
<dbReference type="NCBIfam" id="TIGR00731">
    <property type="entry name" value="bL25_bact_ctc"/>
    <property type="match status" value="1"/>
</dbReference>
<evidence type="ECO:0000256" key="5">
    <source>
        <dbReference type="HAMAP-Rule" id="MF_01334"/>
    </source>
</evidence>
<dbReference type="PANTHER" id="PTHR33284">
    <property type="entry name" value="RIBOSOMAL PROTEIN L25/GLN-TRNA SYNTHETASE, ANTI-CODON-BINDING DOMAIN-CONTAINING PROTEIN"/>
    <property type="match status" value="1"/>
</dbReference>
<proteinExistence type="inferred from homology"/>
<keyword evidence="3 5" id="KW-0689">Ribosomal protein</keyword>
<evidence type="ECO:0000313" key="10">
    <source>
        <dbReference type="Proteomes" id="UP000218418"/>
    </source>
</evidence>
<dbReference type="EMBL" id="AP018227">
    <property type="protein sequence ID" value="BAY83504.1"/>
    <property type="molecule type" value="Genomic_DNA"/>
</dbReference>
<comment type="similarity">
    <text evidence="5">Belongs to the bacterial ribosomal protein bL25 family. CTC subfamily.</text>
</comment>
<accession>A0A1Z4LQQ9</accession>
<keyword evidence="1 5" id="KW-0699">rRNA-binding</keyword>
<evidence type="ECO:0000256" key="2">
    <source>
        <dbReference type="ARBA" id="ARBA00022884"/>
    </source>
</evidence>
<dbReference type="InterPro" id="IPR020930">
    <property type="entry name" value="Ribosomal_uL5_bac-type"/>
</dbReference>
<evidence type="ECO:0000256" key="6">
    <source>
        <dbReference type="SAM" id="MobiDB-lite"/>
    </source>
</evidence>
<feature type="compositionally biased region" description="Acidic residues" evidence="6">
    <location>
        <begin position="190"/>
        <end position="205"/>
    </location>
</feature>
<feature type="region of interest" description="Disordered" evidence="6">
    <location>
        <begin position="185"/>
        <end position="205"/>
    </location>
</feature>
<evidence type="ECO:0000256" key="3">
    <source>
        <dbReference type="ARBA" id="ARBA00022980"/>
    </source>
</evidence>
<dbReference type="Gene3D" id="2.40.240.10">
    <property type="entry name" value="Ribosomal Protein L25, Chain P"/>
    <property type="match status" value="1"/>
</dbReference>
<dbReference type="InterPro" id="IPR020057">
    <property type="entry name" value="Ribosomal_bL25_b-dom"/>
</dbReference>
<keyword evidence="10" id="KW-1185">Reference proteome</keyword>
<dbReference type="PANTHER" id="PTHR33284:SF1">
    <property type="entry name" value="RIBOSOMAL PROTEIN L25_GLN-TRNA SYNTHETASE, ANTI-CODON-BINDING DOMAIN-CONTAINING PROTEIN"/>
    <property type="match status" value="1"/>
</dbReference>
<evidence type="ECO:0000313" key="9">
    <source>
        <dbReference type="EMBL" id="BAY83504.1"/>
    </source>
</evidence>
<keyword evidence="2 5" id="KW-0694">RNA-binding</keyword>
<organism evidence="9 10">
    <name type="scientific">Calothrix parasitica NIES-267</name>
    <dbReference type="NCBI Taxonomy" id="1973488"/>
    <lineage>
        <taxon>Bacteria</taxon>
        <taxon>Bacillati</taxon>
        <taxon>Cyanobacteriota</taxon>
        <taxon>Cyanophyceae</taxon>
        <taxon>Nostocales</taxon>
        <taxon>Calotrichaceae</taxon>
        <taxon>Calothrix</taxon>
    </lineage>
</organism>
<evidence type="ECO:0000259" key="8">
    <source>
        <dbReference type="Pfam" id="PF14693"/>
    </source>
</evidence>
<dbReference type="GO" id="GO:0006412">
    <property type="term" value="P:translation"/>
    <property type="evidence" value="ECO:0007669"/>
    <property type="project" value="UniProtKB-UniRule"/>
</dbReference>
<dbReference type="NCBIfam" id="NF004139">
    <property type="entry name" value="PRK05618.4-2"/>
    <property type="match status" value="1"/>
</dbReference>
<dbReference type="OrthoDB" id="9786489at2"/>
<sequence>MEMTVECQQRPEGSKTKALRRSGEIPANLYGHKGTESISLVINAKTVERLLKKASVNNTLIDLKIGDIPWEGQTLLREVQAHPATGKPYHLSFFAVAGHGKMTVEVPFNFVGEAIGVKQEGGILDTVITQMQLNCLPENIPDSIDIDVSNMKVGDNLHVNEIVLPKGVSLTAESEELVVSVLPPQVSATTEDEGEATEAAESGDA</sequence>
<comment type="function">
    <text evidence="5">This is one of the proteins that binds to the 5S RNA in the ribosome where it forms part of the central protuberance.</text>
</comment>
<dbReference type="Pfam" id="PF01386">
    <property type="entry name" value="Ribosomal_L25p"/>
    <property type="match status" value="1"/>
</dbReference>
<dbReference type="InterPro" id="IPR020056">
    <property type="entry name" value="Rbsml_bL25/Gln-tRNA_synth_N"/>
</dbReference>
<feature type="domain" description="Large ribosomal subunit protein bL25 beta" evidence="8">
    <location>
        <begin position="101"/>
        <end position="185"/>
    </location>
</feature>
<comment type="subunit">
    <text evidence="5">Part of the 50S ribosomal subunit; part of the 5S rRNA/L5/L18/L25 subcomplex. Contacts the 5S rRNA. Binds to the 5S rRNA independently of L5 and L18.</text>
</comment>
<dbReference type="Gene3D" id="2.170.120.20">
    <property type="entry name" value="Ribosomal protein L25, beta domain"/>
    <property type="match status" value="1"/>
</dbReference>
<dbReference type="Proteomes" id="UP000218418">
    <property type="component" value="Chromosome"/>
</dbReference>
<evidence type="ECO:0000256" key="4">
    <source>
        <dbReference type="ARBA" id="ARBA00023274"/>
    </source>
</evidence>
<dbReference type="CDD" id="cd00495">
    <property type="entry name" value="Ribosomal_L25_TL5_CTC"/>
    <property type="match status" value="1"/>
</dbReference>
<dbReference type="NCBIfam" id="NF004612">
    <property type="entry name" value="PRK05943.1"/>
    <property type="match status" value="1"/>
</dbReference>
<feature type="domain" description="Large ribosomal subunit protein bL25 L25" evidence="7">
    <location>
        <begin position="6"/>
        <end position="93"/>
    </location>
</feature>
<dbReference type="GO" id="GO:0022625">
    <property type="term" value="C:cytosolic large ribosomal subunit"/>
    <property type="evidence" value="ECO:0007669"/>
    <property type="project" value="TreeGrafter"/>
</dbReference>
<dbReference type="AlphaFoldDB" id="A0A1Z4LQQ9"/>
<dbReference type="HAMAP" id="MF_01334">
    <property type="entry name" value="Ribosomal_bL25_CTC"/>
    <property type="match status" value="1"/>
</dbReference>
<dbReference type="InterPro" id="IPR037121">
    <property type="entry name" value="Ribosomal_bL25_C"/>
</dbReference>
<dbReference type="GO" id="GO:0003735">
    <property type="term" value="F:structural constituent of ribosome"/>
    <property type="evidence" value="ECO:0007669"/>
    <property type="project" value="InterPro"/>
</dbReference>
<name>A0A1Z4LQQ9_9CYAN</name>
<dbReference type="SUPFAM" id="SSF50715">
    <property type="entry name" value="Ribosomal protein L25-like"/>
    <property type="match status" value="1"/>
</dbReference>
<gene>
    <name evidence="5" type="primary">rplY</name>
    <name evidence="5" type="synonym">ctc</name>
    <name evidence="9" type="ORF">NIES267_29930</name>
</gene>
<protein>
    <recommendedName>
        <fullName evidence="5">Large ribosomal subunit protein bL25</fullName>
    </recommendedName>
    <alternativeName>
        <fullName evidence="5">General stress protein CTC</fullName>
    </alternativeName>
</protein>
<reference evidence="9 10" key="1">
    <citation type="submission" date="2017-06" db="EMBL/GenBank/DDBJ databases">
        <title>Genome sequencing of cyanobaciteial culture collection at National Institute for Environmental Studies (NIES).</title>
        <authorList>
            <person name="Hirose Y."/>
            <person name="Shimura Y."/>
            <person name="Fujisawa T."/>
            <person name="Nakamura Y."/>
            <person name="Kawachi M."/>
        </authorList>
    </citation>
    <scope>NUCLEOTIDE SEQUENCE [LARGE SCALE GENOMIC DNA]</scope>
    <source>
        <strain evidence="9 10">NIES-267</strain>
    </source>
</reference>
<dbReference type="InterPro" id="IPR011035">
    <property type="entry name" value="Ribosomal_bL25/Gln-tRNA_synth"/>
</dbReference>